<comment type="caution">
    <text evidence="9">The sequence shown here is derived from an EMBL/GenBank/DDBJ whole genome shotgun (WGS) entry which is preliminary data.</text>
</comment>
<dbReference type="EMBL" id="JBHRRZ010000010">
    <property type="protein sequence ID" value="MFC2947786.1"/>
    <property type="molecule type" value="Genomic_DNA"/>
</dbReference>
<feature type="transmembrane region" description="Helical" evidence="7">
    <location>
        <begin position="67"/>
        <end position="87"/>
    </location>
</feature>
<feature type="domain" description="Peptidase S54 rhomboid" evidence="8">
    <location>
        <begin position="58"/>
        <end position="197"/>
    </location>
</feature>
<organism evidence="9 10">
    <name type="scientific">Virgibacillus sediminis</name>
    <dbReference type="NCBI Taxonomy" id="202260"/>
    <lineage>
        <taxon>Bacteria</taxon>
        <taxon>Bacillati</taxon>
        <taxon>Bacillota</taxon>
        <taxon>Bacilli</taxon>
        <taxon>Bacillales</taxon>
        <taxon>Bacillaceae</taxon>
        <taxon>Virgibacillus</taxon>
    </lineage>
</organism>
<dbReference type="Proteomes" id="UP001595387">
    <property type="component" value="Unassembled WGS sequence"/>
</dbReference>
<name>A0ABV7A4C4_9BACI</name>
<comment type="similarity">
    <text evidence="2">Belongs to the peptidase S54 family.</text>
</comment>
<evidence type="ECO:0000256" key="6">
    <source>
        <dbReference type="ARBA" id="ARBA00023136"/>
    </source>
</evidence>
<evidence type="ECO:0000256" key="1">
    <source>
        <dbReference type="ARBA" id="ARBA00004141"/>
    </source>
</evidence>
<dbReference type="EC" id="3.4.21.-" evidence="9"/>
<feature type="transmembrane region" description="Helical" evidence="7">
    <location>
        <begin position="158"/>
        <end position="176"/>
    </location>
</feature>
<evidence type="ECO:0000256" key="2">
    <source>
        <dbReference type="ARBA" id="ARBA00009045"/>
    </source>
</evidence>
<evidence type="ECO:0000313" key="9">
    <source>
        <dbReference type="EMBL" id="MFC2947786.1"/>
    </source>
</evidence>
<keyword evidence="3 7" id="KW-0812">Transmembrane</keyword>
<dbReference type="GO" id="GO:0008233">
    <property type="term" value="F:peptidase activity"/>
    <property type="evidence" value="ECO:0007669"/>
    <property type="project" value="UniProtKB-KW"/>
</dbReference>
<dbReference type="PANTHER" id="PTHR43731:SF14">
    <property type="entry name" value="PRESENILIN-ASSOCIATED RHOMBOID-LIKE PROTEIN, MITOCHONDRIAL"/>
    <property type="match status" value="1"/>
</dbReference>
<feature type="transmembrane region" description="Helical" evidence="7">
    <location>
        <begin position="238"/>
        <end position="254"/>
    </location>
</feature>
<keyword evidence="5 7" id="KW-1133">Transmembrane helix</keyword>
<dbReference type="InterPro" id="IPR050925">
    <property type="entry name" value="Rhomboid_protease_S54"/>
</dbReference>
<evidence type="ECO:0000256" key="5">
    <source>
        <dbReference type="ARBA" id="ARBA00022989"/>
    </source>
</evidence>
<dbReference type="PANTHER" id="PTHR43731">
    <property type="entry name" value="RHOMBOID PROTEASE"/>
    <property type="match status" value="1"/>
</dbReference>
<dbReference type="RefSeq" id="WP_390304051.1">
    <property type="nucleotide sequence ID" value="NZ_JBHRRZ010000010.1"/>
</dbReference>
<dbReference type="Gene3D" id="1.20.1540.10">
    <property type="entry name" value="Rhomboid-like"/>
    <property type="match status" value="1"/>
</dbReference>
<evidence type="ECO:0000256" key="3">
    <source>
        <dbReference type="ARBA" id="ARBA00022692"/>
    </source>
</evidence>
<proteinExistence type="inferred from homology"/>
<evidence type="ECO:0000256" key="4">
    <source>
        <dbReference type="ARBA" id="ARBA00022801"/>
    </source>
</evidence>
<evidence type="ECO:0000256" key="7">
    <source>
        <dbReference type="SAM" id="Phobius"/>
    </source>
</evidence>
<protein>
    <submittedName>
        <fullName evidence="9">Rhomboid family intramembrane serine protease</fullName>
        <ecNumber evidence="9">3.4.21.-</ecNumber>
    </submittedName>
</protein>
<dbReference type="SUPFAM" id="SSF144091">
    <property type="entry name" value="Rhomboid-like"/>
    <property type="match status" value="1"/>
</dbReference>
<dbReference type="Pfam" id="PF01694">
    <property type="entry name" value="Rhomboid"/>
    <property type="match status" value="1"/>
</dbReference>
<keyword evidence="4 9" id="KW-0378">Hydrolase</keyword>
<dbReference type="InterPro" id="IPR035952">
    <property type="entry name" value="Rhomboid-like_sf"/>
</dbReference>
<accession>A0ABV7A4C4</accession>
<feature type="transmembrane region" description="Helical" evidence="7">
    <location>
        <begin position="12"/>
        <end position="33"/>
    </location>
</feature>
<keyword evidence="9" id="KW-0645">Protease</keyword>
<reference evidence="10" key="1">
    <citation type="journal article" date="2019" name="Int. J. Syst. Evol. Microbiol.">
        <title>The Global Catalogue of Microorganisms (GCM) 10K type strain sequencing project: providing services to taxonomists for standard genome sequencing and annotation.</title>
        <authorList>
            <consortium name="The Broad Institute Genomics Platform"/>
            <consortium name="The Broad Institute Genome Sequencing Center for Infectious Disease"/>
            <person name="Wu L."/>
            <person name="Ma J."/>
        </authorList>
    </citation>
    <scope>NUCLEOTIDE SEQUENCE [LARGE SCALE GENOMIC DNA]</scope>
    <source>
        <strain evidence="10">KCTC 13193</strain>
    </source>
</reference>
<gene>
    <name evidence="9" type="ORF">ACFODW_05460</name>
</gene>
<keyword evidence="6 7" id="KW-0472">Membrane</keyword>
<dbReference type="GO" id="GO:0006508">
    <property type="term" value="P:proteolysis"/>
    <property type="evidence" value="ECO:0007669"/>
    <property type="project" value="UniProtKB-KW"/>
</dbReference>
<dbReference type="InterPro" id="IPR022764">
    <property type="entry name" value="Peptidase_S54_rhomboid_dom"/>
</dbReference>
<evidence type="ECO:0000259" key="8">
    <source>
        <dbReference type="Pfam" id="PF01694"/>
    </source>
</evidence>
<comment type="subcellular location">
    <subcellularLocation>
        <location evidence="1">Membrane</location>
        <topology evidence="1">Multi-pass membrane protein</topology>
    </subcellularLocation>
</comment>
<feature type="transmembrane region" description="Helical" evidence="7">
    <location>
        <begin position="123"/>
        <end position="146"/>
    </location>
</feature>
<sequence>MFIRNERSIKEFIQFYPVTGIIVIINLSLWLLINFLQLPFGQSIYQWGVGSNFFIENGQYWRLITPIFLHGDLIHVLFNSFALVLFGPALEQMIGKGKFIIAYLGAGVVGNIATFLLGPSSIIYTHLGASGSIYGLFGMYLYLIAFRKHLIDPGSRQIVMVFLLIGVVMTFLRPGINVHAHIFGLIGGFLLGTMLFSNASPYSPWRNRHHFRQRGEDEIGFDPNRWQKKRLSPSTKKKIIWTVVLLLFLIAWWNRT</sequence>
<feature type="transmembrane region" description="Helical" evidence="7">
    <location>
        <begin position="182"/>
        <end position="202"/>
    </location>
</feature>
<evidence type="ECO:0000313" key="10">
    <source>
        <dbReference type="Proteomes" id="UP001595387"/>
    </source>
</evidence>
<keyword evidence="10" id="KW-1185">Reference proteome</keyword>
<feature type="transmembrane region" description="Helical" evidence="7">
    <location>
        <begin position="99"/>
        <end position="117"/>
    </location>
</feature>